<dbReference type="PROSITE" id="PS01151">
    <property type="entry name" value="FIMBRIAL_USHER"/>
    <property type="match status" value="1"/>
</dbReference>
<dbReference type="Gene3D" id="2.60.40.2610">
    <property type="entry name" value="Outer membrane usher protein FimD, plug domain"/>
    <property type="match status" value="1"/>
</dbReference>
<evidence type="ECO:0000259" key="11">
    <source>
        <dbReference type="Pfam" id="PF13953"/>
    </source>
</evidence>
<protein>
    <submittedName>
        <fullName evidence="13">Fimbrial biogenesis outer membrane usher protein</fullName>
    </submittedName>
</protein>
<keyword evidence="9" id="KW-1029">Fimbrium biogenesis</keyword>
<evidence type="ECO:0000259" key="12">
    <source>
        <dbReference type="Pfam" id="PF13954"/>
    </source>
</evidence>
<dbReference type="PANTHER" id="PTHR30451">
    <property type="entry name" value="OUTER MEMBRANE USHER PROTEIN"/>
    <property type="match status" value="1"/>
</dbReference>
<evidence type="ECO:0000256" key="3">
    <source>
        <dbReference type="ARBA" id="ARBA00022448"/>
    </source>
</evidence>
<dbReference type="AlphaFoldDB" id="A0A7W2JLI9"/>
<evidence type="ECO:0000256" key="4">
    <source>
        <dbReference type="ARBA" id="ARBA00022452"/>
    </source>
</evidence>
<dbReference type="PANTHER" id="PTHR30451:SF20">
    <property type="entry name" value="FIMBRIAE USHER"/>
    <property type="match status" value="1"/>
</dbReference>
<keyword evidence="7 9" id="KW-0472">Membrane</keyword>
<dbReference type="Gene3D" id="3.10.20.410">
    <property type="match status" value="1"/>
</dbReference>
<evidence type="ECO:0000256" key="10">
    <source>
        <dbReference type="SAM" id="MobiDB-lite"/>
    </source>
</evidence>
<dbReference type="InterPro" id="IPR000015">
    <property type="entry name" value="Fimb_usher"/>
</dbReference>
<dbReference type="InterPro" id="IPR043142">
    <property type="entry name" value="PapC-like_C_sf"/>
</dbReference>
<evidence type="ECO:0000313" key="13">
    <source>
        <dbReference type="EMBL" id="MBA6061150.1"/>
    </source>
</evidence>
<evidence type="ECO:0000256" key="9">
    <source>
        <dbReference type="RuleBase" id="RU003884"/>
    </source>
</evidence>
<dbReference type="FunFam" id="2.60.40.3110:FF:000001">
    <property type="entry name" value="Putative fimbrial outer membrane usher"/>
    <property type="match status" value="1"/>
</dbReference>
<dbReference type="Pfam" id="PF13954">
    <property type="entry name" value="PapC_N"/>
    <property type="match status" value="1"/>
</dbReference>
<gene>
    <name evidence="13" type="ORF">H4C44_18415</name>
</gene>
<keyword evidence="4" id="KW-1134">Transmembrane beta strand</keyword>
<feature type="domain" description="PapC N-terminal" evidence="12">
    <location>
        <begin position="41"/>
        <end position="180"/>
    </location>
</feature>
<organism evidence="13 14">
    <name type="scientific">Pseudomonas juntendi</name>
    <dbReference type="NCBI Taxonomy" id="2666183"/>
    <lineage>
        <taxon>Bacteria</taxon>
        <taxon>Pseudomonadati</taxon>
        <taxon>Pseudomonadota</taxon>
        <taxon>Gammaproteobacteria</taxon>
        <taxon>Pseudomonadales</taxon>
        <taxon>Pseudomonadaceae</taxon>
        <taxon>Pseudomonas</taxon>
    </lineage>
</organism>
<dbReference type="GO" id="GO:0015473">
    <property type="term" value="F:fimbrial usher porin activity"/>
    <property type="evidence" value="ECO:0007669"/>
    <property type="project" value="InterPro"/>
</dbReference>
<evidence type="ECO:0000256" key="8">
    <source>
        <dbReference type="ARBA" id="ARBA00023237"/>
    </source>
</evidence>
<comment type="subcellular location">
    <subcellularLocation>
        <location evidence="1 9">Cell outer membrane</location>
        <topology evidence="1 9">Multi-pass membrane protein</topology>
    </subcellularLocation>
</comment>
<proteinExistence type="inferred from homology"/>
<name>A0A7W2JLI9_9PSED</name>
<dbReference type="InterPro" id="IPR042186">
    <property type="entry name" value="FimD_plug_dom"/>
</dbReference>
<evidence type="ECO:0000256" key="5">
    <source>
        <dbReference type="ARBA" id="ARBA00022692"/>
    </source>
</evidence>
<keyword evidence="5 9" id="KW-0812">Transmembrane</keyword>
<dbReference type="Pfam" id="PF13953">
    <property type="entry name" value="PapC_C"/>
    <property type="match status" value="1"/>
</dbReference>
<feature type="region of interest" description="Disordered" evidence="10">
    <location>
        <begin position="601"/>
        <end position="620"/>
    </location>
</feature>
<evidence type="ECO:0000256" key="2">
    <source>
        <dbReference type="ARBA" id="ARBA00008064"/>
    </source>
</evidence>
<dbReference type="Proteomes" id="UP000556620">
    <property type="component" value="Unassembled WGS sequence"/>
</dbReference>
<keyword evidence="3 9" id="KW-0813">Transport</keyword>
<comment type="similarity">
    <text evidence="2 9">Belongs to the fimbrial export usher family.</text>
</comment>
<accession>A0A7W2JLI9</accession>
<evidence type="ECO:0000256" key="7">
    <source>
        <dbReference type="ARBA" id="ARBA00023136"/>
    </source>
</evidence>
<keyword evidence="8 9" id="KW-0998">Cell outer membrane</keyword>
<feature type="domain" description="PapC-like C-terminal" evidence="11">
    <location>
        <begin position="782"/>
        <end position="845"/>
    </location>
</feature>
<dbReference type="InterPro" id="IPR025949">
    <property type="entry name" value="PapC-like_C"/>
</dbReference>
<comment type="caution">
    <text evidence="13">The sequence shown here is derived from an EMBL/GenBank/DDBJ whole genome shotgun (WGS) entry which is preliminary data.</text>
</comment>
<keyword evidence="6" id="KW-0732">Signal</keyword>
<dbReference type="GO" id="GO:0009297">
    <property type="term" value="P:pilus assembly"/>
    <property type="evidence" value="ECO:0007669"/>
    <property type="project" value="InterPro"/>
</dbReference>
<dbReference type="EMBL" id="JACGCU010000035">
    <property type="protein sequence ID" value="MBA6061150.1"/>
    <property type="molecule type" value="Genomic_DNA"/>
</dbReference>
<dbReference type="Gene3D" id="2.60.40.2070">
    <property type="match status" value="1"/>
</dbReference>
<sequence length="872" mass="94583">MAHVWVSLMSCSAKVRGTVAMLGGVAWTMACLANGEGDYRFDDRLLIGSGLAGGSLERFNKAQQVDPGTYLVDVYVNSQYVNRSEVSFRAENEVIEPCLTERFLREHMHARKTESPTEDAQTCMALSKRLPGASFQYDSARLRLDLSVPQALLDIKPRGYIDPLNWDAGSTVGFVNYDASLYNSRYDASGSESANYGYLGLNTGINLGLWRLRHQSNYSYSSFGGTEVSRWNSLRTYAQRALVAWQSELTVGDSFTEGSLFGSVGFRGVQLASDDRMLPDSQRQYAPQVRGTAVSNARVVISQNGRKVHETAVAAGPFVIDDLYGTAYNGDLDVEVIEADGSVTRFTVPYAAVPESIRPGISRYSATLGELRQTGTNQGNFAELTYQRGLTNAVSGNLGARVAQDYLAVLGGGVLATRYGAFGLNSTFSSATVENRQHKQGWRMGLSYSRTFQPTDTTLNLAGYRYSTQGYRDLPDALGARDAFNRGEDWDSTSFKQRNQLTLLINQGLGGYGNLYLSGSSSDYYDGKSRDTQIQFGYSNTWRQLSYSLAYSRQRTTWYRESLASTEPYFINDLGLRRTGSSANALTLTLSMPLGSSTKAPNISSMMTRRSGDTKGSSLQTSINGTMGAQRDMSYAIAASRDSAGRGTNWTGNVQAQSAVATFNAGYSQSDDYKQINGGIRGAAVLHEDGLTLGPYVGDAFALVRAKGASGAIIRGGQGARINADGYALVPSLSPYQYNSVGLDPSGIAEQAELLETERKVAPYAGAALLVDFKTLIGHAVLIRARLSGGEMIPLGADVVDEQGNSLGMVGQGGQVYARVNADEGRLRLRWGSAPDQRCELPYDIHSSSALYSRGIFQLEGECTYNEDGYDA</sequence>
<dbReference type="GO" id="GO:0009279">
    <property type="term" value="C:cell outer membrane"/>
    <property type="evidence" value="ECO:0007669"/>
    <property type="project" value="UniProtKB-SubCell"/>
</dbReference>
<dbReference type="InterPro" id="IPR018030">
    <property type="entry name" value="Fimbrial_membr_usher_CS"/>
</dbReference>
<evidence type="ECO:0000256" key="6">
    <source>
        <dbReference type="ARBA" id="ARBA00022729"/>
    </source>
</evidence>
<evidence type="ECO:0000256" key="1">
    <source>
        <dbReference type="ARBA" id="ARBA00004571"/>
    </source>
</evidence>
<dbReference type="SUPFAM" id="SSF141729">
    <property type="entry name" value="FimD N-terminal domain-like"/>
    <property type="match status" value="1"/>
</dbReference>
<dbReference type="InterPro" id="IPR037224">
    <property type="entry name" value="PapC_N_sf"/>
</dbReference>
<dbReference type="InterPro" id="IPR025885">
    <property type="entry name" value="PapC_N"/>
</dbReference>
<dbReference type="Pfam" id="PF00577">
    <property type="entry name" value="Usher"/>
    <property type="match status" value="1"/>
</dbReference>
<reference evidence="13 14" key="1">
    <citation type="submission" date="2020-07" db="EMBL/GenBank/DDBJ databases">
        <title>Diversity of carbapenemase encoding genes among Pseudomonas putida group clinical isolates in a tertiary Brazilian hospital.</title>
        <authorList>
            <person name="Alberto-Lei F."/>
            <person name="Nodari C.S."/>
            <person name="Streling A.P."/>
            <person name="Paulino J.T."/>
            <person name="Bessa-Neto F.O."/>
            <person name="Cayo R."/>
            <person name="Gales A.C."/>
        </authorList>
    </citation>
    <scope>NUCLEOTIDE SEQUENCE [LARGE SCALE GENOMIC DNA]</scope>
    <source>
        <strain evidence="13 14">14535</strain>
    </source>
</reference>
<dbReference type="Gene3D" id="2.60.40.3110">
    <property type="match status" value="1"/>
</dbReference>
<evidence type="ECO:0000313" key="14">
    <source>
        <dbReference type="Proteomes" id="UP000556620"/>
    </source>
</evidence>